<dbReference type="GO" id="GO:0030572">
    <property type="term" value="F:phosphatidyltransferase activity"/>
    <property type="evidence" value="ECO:0007669"/>
    <property type="project" value="UniProtKB-ARBA"/>
</dbReference>
<reference evidence="2 3" key="1">
    <citation type="journal article" date="2011" name="Front. Microbiol.">
        <title>Genomic signatures of strain selection and enhancement in Bacillus atrophaeus var. globigii, a historical biowarfare simulant.</title>
        <authorList>
            <person name="Gibbons H.S."/>
            <person name="Broomall S.M."/>
            <person name="McNew L.A."/>
            <person name="Daligault H."/>
            <person name="Chapman C."/>
            <person name="Bruce D."/>
            <person name="Karavis M."/>
            <person name="Krepps M."/>
            <person name="McGregor P.A."/>
            <person name="Hong C."/>
            <person name="Park K.H."/>
            <person name="Akmal A."/>
            <person name="Feldman A."/>
            <person name="Lin J.S."/>
            <person name="Chang W.E."/>
            <person name="Higgs B.W."/>
            <person name="Demirev P."/>
            <person name="Lindquist J."/>
            <person name="Liem A."/>
            <person name="Fochler E."/>
            <person name="Read T.D."/>
            <person name="Tapia R."/>
            <person name="Johnson S."/>
            <person name="Bishop-Lilly K.A."/>
            <person name="Detter C."/>
            <person name="Han C."/>
            <person name="Sozhamannan S."/>
            <person name="Rosenzweig C.N."/>
            <person name="Skowronski E.W."/>
        </authorList>
    </citation>
    <scope>NUCLEOTIDE SEQUENCE [LARGE SCALE GENOMIC DNA]</scope>
    <source>
        <strain evidence="2 3">AK5</strain>
    </source>
</reference>
<dbReference type="SUPFAM" id="SSF56024">
    <property type="entry name" value="Phospholipase D/nuclease"/>
    <property type="match status" value="2"/>
</dbReference>
<dbReference type="InterPro" id="IPR025202">
    <property type="entry name" value="PLD-like_dom"/>
</dbReference>
<evidence type="ECO:0000313" key="2">
    <source>
        <dbReference type="EMBL" id="RUO21860.1"/>
    </source>
</evidence>
<accession>A0A432VYW9</accession>
<keyword evidence="3" id="KW-1185">Reference proteome</keyword>
<dbReference type="PROSITE" id="PS50035">
    <property type="entry name" value="PLD"/>
    <property type="match status" value="2"/>
</dbReference>
<organism evidence="2 3">
    <name type="scientific">Aliidiomarina haloalkalitolerans</name>
    <dbReference type="NCBI Taxonomy" id="859059"/>
    <lineage>
        <taxon>Bacteria</taxon>
        <taxon>Pseudomonadati</taxon>
        <taxon>Pseudomonadota</taxon>
        <taxon>Gammaproteobacteria</taxon>
        <taxon>Alteromonadales</taxon>
        <taxon>Idiomarinaceae</taxon>
        <taxon>Aliidiomarina</taxon>
    </lineage>
</organism>
<dbReference type="PANTHER" id="PTHR21248:SF12">
    <property type="entry name" value="CARDIOLIPIN SYNTHASE C"/>
    <property type="match status" value="1"/>
</dbReference>
<protein>
    <recommendedName>
        <fullName evidence="1">PLD phosphodiesterase domain-containing protein</fullName>
    </recommendedName>
</protein>
<dbReference type="SMART" id="SM00155">
    <property type="entry name" value="PLDc"/>
    <property type="match status" value="2"/>
</dbReference>
<sequence length="545" mass="61446">MSICYTRGICHEVRLVFTVKKTLHYATAILLSTFLLGCSLLPHDLPGVTLPALEERTITTALTLEEANQTALGQTLSPLVADHPDKSGIVALTDALEAFAARLLLVENAEKTLDVQYYIWRNDDTGRLLLSALHEAAERGVRVRLLLDDLNSGPLEGILTHLHAHPNIEVRMFNPFPARRSRVLGFITDFNRANRRMHNKSFTADNQVTIIGGRNIGDSYFGAGEGFLFTDLDVLAIGPVVTDVSDDFDRFWSSPSAYPLHQLVDMQRKRSRYKPQPVAQMLAANDALVEFMDEVMATTFAADALRGDVTFMWAETTMVSDDPLKGLGKAEEEQMIMHQLQKAVGEPQHYFELISPYFVPTRWGVDALIEMAEQGVEIIILTNSLEATDVAIVHAGYAKWRKKLLRAGIRIFEKRQILPLDPFMDEEPAVGRLGSSAASLHAKTFAIDGQRVFVGSFNFDPRSALLNTELGFVIDSPELAQMIDQTFTERMPMQAYELQLSPQGRLYWLERKPGHIIRHEKDPYTTWLQRFNMRFFSLLPIDWLL</sequence>
<dbReference type="InterPro" id="IPR001736">
    <property type="entry name" value="PLipase_D/transphosphatidylase"/>
</dbReference>
<feature type="domain" description="PLD phosphodiesterase" evidence="1">
    <location>
        <begin position="436"/>
        <end position="463"/>
    </location>
</feature>
<dbReference type="Gene3D" id="3.30.870.10">
    <property type="entry name" value="Endonuclease Chain A"/>
    <property type="match status" value="2"/>
</dbReference>
<dbReference type="Pfam" id="PF13091">
    <property type="entry name" value="PLDc_2"/>
    <property type="match status" value="2"/>
</dbReference>
<dbReference type="EMBL" id="PIPI01000001">
    <property type="protein sequence ID" value="RUO21860.1"/>
    <property type="molecule type" value="Genomic_DNA"/>
</dbReference>
<dbReference type="PANTHER" id="PTHR21248">
    <property type="entry name" value="CARDIOLIPIN SYNTHASE"/>
    <property type="match status" value="1"/>
</dbReference>
<dbReference type="CDD" id="cd09113">
    <property type="entry name" value="PLDc_ymdC_like_2"/>
    <property type="match status" value="1"/>
</dbReference>
<dbReference type="Proteomes" id="UP000288212">
    <property type="component" value="Unassembled WGS sequence"/>
</dbReference>
<proteinExistence type="predicted"/>
<dbReference type="GO" id="GO:0032049">
    <property type="term" value="P:cardiolipin biosynthetic process"/>
    <property type="evidence" value="ECO:0007669"/>
    <property type="project" value="UniProtKB-ARBA"/>
</dbReference>
<comment type="caution">
    <text evidence="2">The sequence shown here is derived from an EMBL/GenBank/DDBJ whole genome shotgun (WGS) entry which is preliminary data.</text>
</comment>
<gene>
    <name evidence="2" type="ORF">CWE06_03170</name>
</gene>
<dbReference type="AlphaFoldDB" id="A0A432VYW9"/>
<evidence type="ECO:0000259" key="1">
    <source>
        <dbReference type="PROSITE" id="PS50035"/>
    </source>
</evidence>
<dbReference type="CDD" id="cd09111">
    <property type="entry name" value="PLDc_ymdC_like_1"/>
    <property type="match status" value="1"/>
</dbReference>
<feature type="domain" description="PLD phosphodiesterase" evidence="1">
    <location>
        <begin position="193"/>
        <end position="220"/>
    </location>
</feature>
<dbReference type="OrthoDB" id="9814092at2"/>
<name>A0A432VYW9_9GAMM</name>
<evidence type="ECO:0000313" key="3">
    <source>
        <dbReference type="Proteomes" id="UP000288212"/>
    </source>
</evidence>